<proteinExistence type="predicted"/>
<dbReference type="Proteomes" id="UP001597097">
    <property type="component" value="Unassembled WGS sequence"/>
</dbReference>
<evidence type="ECO:0000313" key="2">
    <source>
        <dbReference type="EMBL" id="MFD1541305.1"/>
    </source>
</evidence>
<dbReference type="EMBL" id="JBHUCM010000025">
    <property type="protein sequence ID" value="MFD1541305.1"/>
    <property type="molecule type" value="Genomic_DNA"/>
</dbReference>
<dbReference type="Pfam" id="PF25000">
    <property type="entry name" value="DUF7779"/>
    <property type="match status" value="1"/>
</dbReference>
<keyword evidence="3" id="KW-1185">Reference proteome</keyword>
<dbReference type="Pfam" id="PF13289">
    <property type="entry name" value="SIR2_2"/>
    <property type="match status" value="1"/>
</dbReference>
<dbReference type="PANTHER" id="PTHR35205:SF1">
    <property type="entry name" value="ZU5 DOMAIN-CONTAINING PROTEIN"/>
    <property type="match status" value="1"/>
</dbReference>
<name>A0ABW4GFJ2_9ACTN</name>
<dbReference type="InterPro" id="IPR056681">
    <property type="entry name" value="DUF7779"/>
</dbReference>
<sequence>MPEESLQAFLAALSELRGRAGGPSYRELRRLNPERLAPSTVQSLLEGDRKRPPSWPLVDAYVRACLAFGRENGLRLEDDEEAYVRGWLDRHRSVSAIMSQAAEPAPEDRDDSLPRILGGGTPPVRGHFSGRRKLLAELDAAMLAQTDWPVCLVGPGGHGKTQLASEYISQHASRYVAVWWIRAEQPSLIRTDLASLGRRLNADIGEAEIVSETLKLLREDSRWAPWLMVFDNAGQPENVGAFLPRGRSGHVLITSREPAWDEVAVPIEVGAFERGDSVELLTRRVPGMSVEEAGQVAEELEDMPLGVVQAVAYIKGSGLAPAAYLARLREQPGRMLDKHPPVDYGSGLASAWDLGFETLKQTCPEALYLLQRCAFLRPESISHGLLRQGGLPLTGESAAVFQDAVLADNAIRALTRYGFVRLAGRGTVQVHRLLQSTVKERMTGEERERARRDVHRLLAGSDCGDPEDRANFPRYAELAGHAEASSLADSADEDVRGFVARLVTYFRAINDGEGAERYSGVAPEAGARTAVYDSAVPRPSPAPAVPRRALMAREMEGDDWARLIYQVTTGDCTPIVGSDLSREKAARVRAMSWEWAGRLGYPFADPWNFESVLDYAVTLPDQSAMAEEILEGLRREWEQRDEEDPHAFLAKVPATSYLTTSYHGQLTQSLLRAGREPVMKVLPWRPELAAAEPVVAPTPERPLVCHLAGSYDLPGSLVLSESDRLRCLRVEHRRWSADIVGALVTYPFLMIGYNPRSSSFDLLMSLLSGVSTPRRNIMALYDPGPGGMEEAARKYHLARIARLNMRAAVFWGDARDFIQELSRRLETTA</sequence>
<organism evidence="2 3">
    <name type="scientific">Nonomuraea guangzhouensis</name>
    <dbReference type="NCBI Taxonomy" id="1291555"/>
    <lineage>
        <taxon>Bacteria</taxon>
        <taxon>Bacillati</taxon>
        <taxon>Actinomycetota</taxon>
        <taxon>Actinomycetes</taxon>
        <taxon>Streptosporangiales</taxon>
        <taxon>Streptosporangiaceae</taxon>
        <taxon>Nonomuraea</taxon>
    </lineage>
</organism>
<dbReference type="RefSeq" id="WP_219536890.1">
    <property type="nucleotide sequence ID" value="NZ_JAHKRM010000033.1"/>
</dbReference>
<evidence type="ECO:0000313" key="3">
    <source>
        <dbReference type="Proteomes" id="UP001597097"/>
    </source>
</evidence>
<accession>A0ABW4GFJ2</accession>
<evidence type="ECO:0000259" key="1">
    <source>
        <dbReference type="Pfam" id="PF25000"/>
    </source>
</evidence>
<gene>
    <name evidence="2" type="primary">fxsT</name>
    <name evidence="2" type="ORF">ACFSJ0_29925</name>
</gene>
<comment type="caution">
    <text evidence="2">The sequence shown here is derived from an EMBL/GenBank/DDBJ whole genome shotgun (WGS) entry which is preliminary data.</text>
</comment>
<reference evidence="3" key="1">
    <citation type="journal article" date="2019" name="Int. J. Syst. Evol. Microbiol.">
        <title>The Global Catalogue of Microorganisms (GCM) 10K type strain sequencing project: providing services to taxonomists for standard genome sequencing and annotation.</title>
        <authorList>
            <consortium name="The Broad Institute Genomics Platform"/>
            <consortium name="The Broad Institute Genome Sequencing Center for Infectious Disease"/>
            <person name="Wu L."/>
            <person name="Ma J."/>
        </authorList>
    </citation>
    <scope>NUCLEOTIDE SEQUENCE [LARGE SCALE GENOMIC DNA]</scope>
    <source>
        <strain evidence="3">CGMCC 1.15399</strain>
    </source>
</reference>
<protein>
    <submittedName>
        <fullName evidence="2">FxSxx-COOH system tetratricopeptide repeat protein</fullName>
    </submittedName>
</protein>
<dbReference type="NCBIfam" id="NF040586">
    <property type="entry name" value="FxSxx_TPR"/>
    <property type="match status" value="1"/>
</dbReference>
<feature type="domain" description="DUF7779" evidence="1">
    <location>
        <begin position="359"/>
        <end position="446"/>
    </location>
</feature>
<dbReference type="PANTHER" id="PTHR35205">
    <property type="entry name" value="NB-ARC AND TPR DOMAIN PROTEIN"/>
    <property type="match status" value="1"/>
</dbReference>